<keyword evidence="2" id="KW-0378">Hydrolase</keyword>
<organism evidence="2 3">
    <name type="scientific">Metallococcus carri</name>
    <dbReference type="NCBI Taxonomy" id="1656884"/>
    <lineage>
        <taxon>Bacteria</taxon>
        <taxon>Bacillati</taxon>
        <taxon>Actinomycetota</taxon>
        <taxon>Actinomycetes</taxon>
        <taxon>Micrococcales</taxon>
        <taxon>Dermacoccaceae</taxon>
        <taxon>Metallococcus</taxon>
    </lineage>
</organism>
<dbReference type="PRINTS" id="PR00111">
    <property type="entry name" value="ABHYDROLASE"/>
</dbReference>
<name>A0A967B2I9_9MICO</name>
<protein>
    <submittedName>
        <fullName evidence="2">Alpha/beta hydrolase</fullName>
    </submittedName>
</protein>
<dbReference type="PANTHER" id="PTHR43798">
    <property type="entry name" value="MONOACYLGLYCEROL LIPASE"/>
    <property type="match status" value="1"/>
</dbReference>
<dbReference type="InterPro" id="IPR050266">
    <property type="entry name" value="AB_hydrolase_sf"/>
</dbReference>
<sequence>MPDPIRRTVRTSDGARLATFVREGEGPTIVLAHGWTNSHQVWHRVLDALGPDARVVTYDQRGHGRSTLAGGTHRSRGESIKRLGRDLAEVIAATAPEGRLVLGGHSMGGMTVMAYAGLAGPEALARIDRVSLIGTAAGELRGAGLPAEAQIMRAMSLLPTRTKLGRLVSTKRTRSYTFGEDPREEDVRLARQLSARTTMVTYGSFYGALMQHDEREALQHLAPIPTTILVGELDKLTPKGLARRMAERMPEAHLEIVPRAGHMLPLERPELVAATLTDPAKRQ</sequence>
<keyword evidence="3" id="KW-1185">Reference proteome</keyword>
<dbReference type="RefSeq" id="WP_166198042.1">
    <property type="nucleotide sequence ID" value="NZ_JAAOIV010000012.1"/>
</dbReference>
<evidence type="ECO:0000259" key="1">
    <source>
        <dbReference type="Pfam" id="PF00561"/>
    </source>
</evidence>
<dbReference type="GO" id="GO:0016787">
    <property type="term" value="F:hydrolase activity"/>
    <property type="evidence" value="ECO:0007669"/>
    <property type="project" value="UniProtKB-KW"/>
</dbReference>
<accession>A0A967B2I9</accession>
<dbReference type="EMBL" id="JAAOIV010000012">
    <property type="protein sequence ID" value="NHN57113.1"/>
    <property type="molecule type" value="Genomic_DNA"/>
</dbReference>
<dbReference type="InterPro" id="IPR029058">
    <property type="entry name" value="AB_hydrolase_fold"/>
</dbReference>
<dbReference type="AlphaFoldDB" id="A0A967B2I9"/>
<dbReference type="SUPFAM" id="SSF53474">
    <property type="entry name" value="alpha/beta-Hydrolases"/>
    <property type="match status" value="1"/>
</dbReference>
<feature type="domain" description="AB hydrolase-1" evidence="1">
    <location>
        <begin position="27"/>
        <end position="269"/>
    </location>
</feature>
<evidence type="ECO:0000313" key="3">
    <source>
        <dbReference type="Proteomes" id="UP000744769"/>
    </source>
</evidence>
<comment type="caution">
    <text evidence="2">The sequence shown here is derived from an EMBL/GenBank/DDBJ whole genome shotgun (WGS) entry which is preliminary data.</text>
</comment>
<dbReference type="Pfam" id="PF00561">
    <property type="entry name" value="Abhydrolase_1"/>
    <property type="match status" value="1"/>
</dbReference>
<evidence type="ECO:0000313" key="2">
    <source>
        <dbReference type="EMBL" id="NHN57113.1"/>
    </source>
</evidence>
<dbReference type="Gene3D" id="3.40.50.1820">
    <property type="entry name" value="alpha/beta hydrolase"/>
    <property type="match status" value="1"/>
</dbReference>
<gene>
    <name evidence="2" type="ORF">G9U51_15185</name>
</gene>
<reference evidence="2" key="1">
    <citation type="submission" date="2020-03" db="EMBL/GenBank/DDBJ databases">
        <title>Draft sequencing of Calidifontibacter sp. DB0510.</title>
        <authorList>
            <person name="Kim D.-U."/>
        </authorList>
    </citation>
    <scope>NUCLEOTIDE SEQUENCE</scope>
    <source>
        <strain evidence="2">DB0510</strain>
    </source>
</reference>
<proteinExistence type="predicted"/>
<dbReference type="InterPro" id="IPR000073">
    <property type="entry name" value="AB_hydrolase_1"/>
</dbReference>
<dbReference type="Proteomes" id="UP000744769">
    <property type="component" value="Unassembled WGS sequence"/>
</dbReference>